<dbReference type="AlphaFoldDB" id="A0A399SYL9"/>
<sequence length="123" mass="14587">MKKLTQKEEEIMNFFWDRGPMFVKELKELYAGQKLHYNTLSTMVRALEEKGFIDHEQFGNTYRYFAAVTKEEYSKTTLGSVVKKYFDNSYKNVVSLLVEEENLSLDDLKKLIEEIENQQNNPQ</sequence>
<dbReference type="GO" id="GO:0003677">
    <property type="term" value="F:DNA binding"/>
    <property type="evidence" value="ECO:0007669"/>
    <property type="project" value="UniProtKB-KW"/>
</dbReference>
<dbReference type="PIRSF" id="PIRSF019455">
    <property type="entry name" value="CopR_AtkY"/>
    <property type="match status" value="1"/>
</dbReference>
<dbReference type="GO" id="GO:0045892">
    <property type="term" value="P:negative regulation of DNA-templated transcription"/>
    <property type="evidence" value="ECO:0007669"/>
    <property type="project" value="InterPro"/>
</dbReference>
<dbReference type="Pfam" id="PF03965">
    <property type="entry name" value="Penicillinase_R"/>
    <property type="match status" value="1"/>
</dbReference>
<evidence type="ECO:0000313" key="5">
    <source>
        <dbReference type="EMBL" id="RIJ47405.1"/>
    </source>
</evidence>
<evidence type="ECO:0000256" key="3">
    <source>
        <dbReference type="ARBA" id="ARBA00023125"/>
    </source>
</evidence>
<accession>A0A399SYL9</accession>
<organism evidence="5 6">
    <name type="scientific">Maribellus luteus</name>
    <dbReference type="NCBI Taxonomy" id="2305463"/>
    <lineage>
        <taxon>Bacteria</taxon>
        <taxon>Pseudomonadati</taxon>
        <taxon>Bacteroidota</taxon>
        <taxon>Bacteroidia</taxon>
        <taxon>Marinilabiliales</taxon>
        <taxon>Prolixibacteraceae</taxon>
        <taxon>Maribellus</taxon>
    </lineage>
</organism>
<keyword evidence="2" id="KW-0805">Transcription regulation</keyword>
<dbReference type="RefSeq" id="WP_119438765.1">
    <property type="nucleotide sequence ID" value="NZ_QWGR01000008.1"/>
</dbReference>
<keyword evidence="4" id="KW-0804">Transcription</keyword>
<evidence type="ECO:0000256" key="4">
    <source>
        <dbReference type="ARBA" id="ARBA00023163"/>
    </source>
</evidence>
<dbReference type="Proteomes" id="UP000265926">
    <property type="component" value="Unassembled WGS sequence"/>
</dbReference>
<comment type="similarity">
    <text evidence="1">Belongs to the BlaI transcriptional regulatory family.</text>
</comment>
<evidence type="ECO:0000256" key="2">
    <source>
        <dbReference type="ARBA" id="ARBA00023015"/>
    </source>
</evidence>
<dbReference type="Gene3D" id="1.10.10.10">
    <property type="entry name" value="Winged helix-like DNA-binding domain superfamily/Winged helix DNA-binding domain"/>
    <property type="match status" value="1"/>
</dbReference>
<evidence type="ECO:0000313" key="6">
    <source>
        <dbReference type="Proteomes" id="UP000265926"/>
    </source>
</evidence>
<evidence type="ECO:0000256" key="1">
    <source>
        <dbReference type="ARBA" id="ARBA00011046"/>
    </source>
</evidence>
<dbReference type="InterPro" id="IPR036388">
    <property type="entry name" value="WH-like_DNA-bd_sf"/>
</dbReference>
<dbReference type="InterPro" id="IPR036390">
    <property type="entry name" value="WH_DNA-bd_sf"/>
</dbReference>
<comment type="caution">
    <text evidence="5">The sequence shown here is derived from an EMBL/GenBank/DDBJ whole genome shotgun (WGS) entry which is preliminary data.</text>
</comment>
<dbReference type="EMBL" id="QWGR01000008">
    <property type="protein sequence ID" value="RIJ47405.1"/>
    <property type="molecule type" value="Genomic_DNA"/>
</dbReference>
<dbReference type="Gene3D" id="1.10.4040.10">
    <property type="entry name" value="Penicillinase repressor domain"/>
    <property type="match status" value="1"/>
</dbReference>
<gene>
    <name evidence="5" type="ORF">D1614_14925</name>
</gene>
<name>A0A399SYL9_9BACT</name>
<dbReference type="InterPro" id="IPR005650">
    <property type="entry name" value="BlaI_family"/>
</dbReference>
<keyword evidence="6" id="KW-1185">Reference proteome</keyword>
<keyword evidence="3" id="KW-0238">DNA-binding</keyword>
<protein>
    <submittedName>
        <fullName evidence="5">BlaI/MecI/CopY family transcriptional regulator</fullName>
    </submittedName>
</protein>
<proteinExistence type="inferred from homology"/>
<dbReference type="OrthoDB" id="1098508at2"/>
<dbReference type="SUPFAM" id="SSF46785">
    <property type="entry name" value="Winged helix' DNA-binding domain"/>
    <property type="match status" value="1"/>
</dbReference>
<reference evidence="5 6" key="1">
    <citation type="submission" date="2018-08" db="EMBL/GenBank/DDBJ databases">
        <title>Pallidiluteibacterium maritimus gen. nov., sp. nov., isolated from coastal sediment.</title>
        <authorList>
            <person name="Zhou L.Y."/>
        </authorList>
    </citation>
    <scope>NUCLEOTIDE SEQUENCE [LARGE SCALE GENOMIC DNA]</scope>
    <source>
        <strain evidence="5 6">XSD2</strain>
    </source>
</reference>